<dbReference type="InterPro" id="IPR051531">
    <property type="entry name" value="N-acetyltransferase"/>
</dbReference>
<keyword evidence="3" id="KW-1185">Reference proteome</keyword>
<dbReference type="PROSITE" id="PS51186">
    <property type="entry name" value="GNAT"/>
    <property type="match status" value="1"/>
</dbReference>
<organism evidence="2 3">
    <name type="scientific">Aquimarina litoralis</name>
    <dbReference type="NCBI Taxonomy" id="584605"/>
    <lineage>
        <taxon>Bacteria</taxon>
        <taxon>Pseudomonadati</taxon>
        <taxon>Bacteroidota</taxon>
        <taxon>Flavobacteriia</taxon>
        <taxon>Flavobacteriales</taxon>
        <taxon>Flavobacteriaceae</taxon>
        <taxon>Aquimarina</taxon>
    </lineage>
</organism>
<proteinExistence type="predicted"/>
<feature type="domain" description="N-acetyltransferase" evidence="1">
    <location>
        <begin position="10"/>
        <end position="169"/>
    </location>
</feature>
<evidence type="ECO:0000259" key="1">
    <source>
        <dbReference type="PROSITE" id="PS51186"/>
    </source>
</evidence>
<accession>A0ABN1IRZ3</accession>
<dbReference type="InterPro" id="IPR016181">
    <property type="entry name" value="Acyl_CoA_acyltransferase"/>
</dbReference>
<evidence type="ECO:0000313" key="3">
    <source>
        <dbReference type="Proteomes" id="UP001501758"/>
    </source>
</evidence>
<sequence length="173" mass="20092">MKHIAETGRLILREFINEDAQDFFDLNSDPDVLKFTGDEAFAKIEDAVIFLKNYQERQYRSLGYGRWAVILKNTNQFIGWCGLKKNEEDLIDLGFRFYKDQWNKGYATEAAKATLTYGFHELQLHEIIGRATQENSASIRVLEKIGMKFWKHGNCKGILNSSYYKITKSGFNL</sequence>
<protein>
    <submittedName>
        <fullName evidence="2">GNAT family N-acetyltransferase</fullName>
    </submittedName>
</protein>
<comment type="caution">
    <text evidence="2">The sequence shown here is derived from an EMBL/GenBank/DDBJ whole genome shotgun (WGS) entry which is preliminary data.</text>
</comment>
<dbReference type="Proteomes" id="UP001501758">
    <property type="component" value="Unassembled WGS sequence"/>
</dbReference>
<dbReference type="Pfam" id="PF13302">
    <property type="entry name" value="Acetyltransf_3"/>
    <property type="match status" value="1"/>
</dbReference>
<dbReference type="EMBL" id="BAAAGE010000002">
    <property type="protein sequence ID" value="GAA0720207.1"/>
    <property type="molecule type" value="Genomic_DNA"/>
</dbReference>
<evidence type="ECO:0000313" key="2">
    <source>
        <dbReference type="EMBL" id="GAA0720207.1"/>
    </source>
</evidence>
<dbReference type="Gene3D" id="3.40.630.30">
    <property type="match status" value="1"/>
</dbReference>
<dbReference type="PANTHER" id="PTHR43792:SF1">
    <property type="entry name" value="N-ACETYLTRANSFERASE DOMAIN-CONTAINING PROTEIN"/>
    <property type="match status" value="1"/>
</dbReference>
<dbReference type="PANTHER" id="PTHR43792">
    <property type="entry name" value="GNAT FAMILY, PUTATIVE (AFU_ORTHOLOGUE AFUA_3G00765)-RELATED-RELATED"/>
    <property type="match status" value="1"/>
</dbReference>
<name>A0ABN1IRZ3_9FLAO</name>
<gene>
    <name evidence="2" type="ORF">GCM10009430_20130</name>
</gene>
<dbReference type="InterPro" id="IPR000182">
    <property type="entry name" value="GNAT_dom"/>
</dbReference>
<reference evidence="2 3" key="1">
    <citation type="journal article" date="2019" name="Int. J. Syst. Evol. Microbiol.">
        <title>The Global Catalogue of Microorganisms (GCM) 10K type strain sequencing project: providing services to taxonomists for standard genome sequencing and annotation.</title>
        <authorList>
            <consortium name="The Broad Institute Genomics Platform"/>
            <consortium name="The Broad Institute Genome Sequencing Center for Infectious Disease"/>
            <person name="Wu L."/>
            <person name="Ma J."/>
        </authorList>
    </citation>
    <scope>NUCLEOTIDE SEQUENCE [LARGE SCALE GENOMIC DNA]</scope>
    <source>
        <strain evidence="2 3">JCM 15974</strain>
    </source>
</reference>
<dbReference type="RefSeq" id="WP_343912192.1">
    <property type="nucleotide sequence ID" value="NZ_BAAAGE010000002.1"/>
</dbReference>
<dbReference type="SUPFAM" id="SSF55729">
    <property type="entry name" value="Acyl-CoA N-acyltransferases (Nat)"/>
    <property type="match status" value="1"/>
</dbReference>